<dbReference type="AlphaFoldDB" id="A0A3G9GC22"/>
<organism evidence="1 2">
    <name type="scientific">Aquitalea magnusonii</name>
    <dbReference type="NCBI Taxonomy" id="332411"/>
    <lineage>
        <taxon>Bacteria</taxon>
        <taxon>Pseudomonadati</taxon>
        <taxon>Pseudomonadota</taxon>
        <taxon>Betaproteobacteria</taxon>
        <taxon>Neisseriales</taxon>
        <taxon>Chromobacteriaceae</taxon>
        <taxon>Aquitalea</taxon>
    </lineage>
</organism>
<gene>
    <name evidence="1" type="ORF">DLM_1290</name>
</gene>
<sequence length="160" mass="18008">MRKPNWKHRYASNLDEAIELCADHAADKLRRPAKVMADLMGVELKTYYRWLAESSMPLNRLRQFEAFTGASYISDYLCLAHGDKVVIRIASGKKADHTDLADLHAGFADAMSLLVRFYQHGESLDETVDALTGILSRLAYQRENISKSSEPELALFGSQT</sequence>
<dbReference type="EMBL" id="AP018823">
    <property type="protein sequence ID" value="BBF84914.1"/>
    <property type="molecule type" value="Genomic_DNA"/>
</dbReference>
<accession>A0A3G9GC22</accession>
<reference evidence="2" key="1">
    <citation type="journal article" date="2017" name="Biotechnol. Biofuels">
        <title>Evaluation of environmental bacterial communities as a factor affecting the growth of duckweed Lemna minor.</title>
        <authorList>
            <person name="Ishizawa H."/>
            <person name="Kuroda M."/>
            <person name="Morikawa M."/>
            <person name="Ike M."/>
        </authorList>
    </citation>
    <scope>NUCLEOTIDE SEQUENCE [LARGE SCALE GENOMIC DNA]</scope>
    <source>
        <strain evidence="2">H3</strain>
    </source>
</reference>
<reference evidence="1 2" key="2">
    <citation type="journal article" date="2017" name="Genome Announc.">
        <title>Draft genome sequence of Aquitalea magnusonii strain H3, a plant growth-promoting bacterium of duckweed Lemna minor.</title>
        <authorList>
            <person name="Ishizawa H."/>
            <person name="Kuroda M."/>
            <person name="Ike M."/>
        </authorList>
    </citation>
    <scope>NUCLEOTIDE SEQUENCE [LARGE SCALE GENOMIC DNA]</scope>
    <source>
        <strain evidence="1 2">H3</strain>
    </source>
</reference>
<keyword evidence="2" id="KW-1185">Reference proteome</keyword>
<proteinExistence type="predicted"/>
<name>A0A3G9GC22_9NEIS</name>
<dbReference type="Proteomes" id="UP000198290">
    <property type="component" value="Chromosome"/>
</dbReference>
<reference evidence="2" key="3">
    <citation type="journal article" date="2017" name="Plant Physiol. Biochem.">
        <title>Differential oxidative and antioxidative response of duckweed Lemna minor toward plant growth promoting/inhibiting bacteria.</title>
        <authorList>
            <person name="Ishizawa H."/>
            <person name="Kuroda M."/>
            <person name="Morikawa M."/>
            <person name="Ike M."/>
        </authorList>
    </citation>
    <scope>NUCLEOTIDE SEQUENCE [LARGE SCALE GENOMIC DNA]</scope>
    <source>
        <strain evidence="2">H3</strain>
    </source>
</reference>
<dbReference type="RefSeq" id="WP_089083904.1">
    <property type="nucleotide sequence ID" value="NZ_AP018823.1"/>
</dbReference>
<dbReference type="KEGG" id="amah:DLM_1290"/>
<evidence type="ECO:0000313" key="2">
    <source>
        <dbReference type="Proteomes" id="UP000198290"/>
    </source>
</evidence>
<evidence type="ECO:0000313" key="1">
    <source>
        <dbReference type="EMBL" id="BBF84914.1"/>
    </source>
</evidence>
<protein>
    <submittedName>
        <fullName evidence="1">Phage protein</fullName>
    </submittedName>
</protein>
<dbReference type="OrthoDB" id="8563563at2"/>